<proteinExistence type="predicted"/>
<keyword evidence="2" id="KW-0396">Initiation factor</keyword>
<evidence type="ECO:0000256" key="1">
    <source>
        <dbReference type="SAM" id="SignalP"/>
    </source>
</evidence>
<reference evidence="2 3" key="1">
    <citation type="submission" date="2020-11" db="EMBL/GenBank/DDBJ databases">
        <title>genome sequence of strain KACC 18849.</title>
        <authorList>
            <person name="Gao J."/>
            <person name="Zhang X."/>
        </authorList>
    </citation>
    <scope>NUCLEOTIDE SEQUENCE [LARGE SCALE GENOMIC DNA]</scope>
    <source>
        <strain evidence="2 3">KACC 18849</strain>
    </source>
</reference>
<name>A0ABS0T037_9CAUL</name>
<sequence>MKTYIRGASLFLAAASLSACATVTRGTTQAYTIESSPPAEVKTSTGFSCPSTPCTLKLPRKEGFTVTVSKAGYKTQTAEVVSKMSGGGGAALAGNVLAGGIIGMGVDASSGALNDLTPNPLKVVLEPEVAAAPAAETAAAPAAPAAASGTP</sequence>
<evidence type="ECO:0000313" key="2">
    <source>
        <dbReference type="EMBL" id="MBI1685071.1"/>
    </source>
</evidence>
<keyword evidence="2" id="KW-0648">Protein biosynthesis</keyword>
<dbReference type="GO" id="GO:0003743">
    <property type="term" value="F:translation initiation factor activity"/>
    <property type="evidence" value="ECO:0007669"/>
    <property type="project" value="UniProtKB-KW"/>
</dbReference>
<dbReference type="PROSITE" id="PS51257">
    <property type="entry name" value="PROKAR_LIPOPROTEIN"/>
    <property type="match status" value="1"/>
</dbReference>
<dbReference type="EMBL" id="JADWOX010000010">
    <property type="protein sequence ID" value="MBI1685071.1"/>
    <property type="molecule type" value="Genomic_DNA"/>
</dbReference>
<feature type="chain" id="PRO_5045835546" evidence="1">
    <location>
        <begin position="22"/>
        <end position="151"/>
    </location>
</feature>
<evidence type="ECO:0000313" key="3">
    <source>
        <dbReference type="Proteomes" id="UP000639859"/>
    </source>
</evidence>
<gene>
    <name evidence="2" type="ORF">I4Q42_15475</name>
</gene>
<accession>A0ABS0T037</accession>
<keyword evidence="1" id="KW-0732">Signal</keyword>
<protein>
    <submittedName>
        <fullName evidence="2">Translation initiation factor 2</fullName>
    </submittedName>
</protein>
<comment type="caution">
    <text evidence="2">The sequence shown here is derived from an EMBL/GenBank/DDBJ whole genome shotgun (WGS) entry which is preliminary data.</text>
</comment>
<feature type="signal peptide" evidence="1">
    <location>
        <begin position="1"/>
        <end position="21"/>
    </location>
</feature>
<organism evidence="2 3">
    <name type="scientific">Caulobacter hibisci</name>
    <dbReference type="NCBI Taxonomy" id="2035993"/>
    <lineage>
        <taxon>Bacteria</taxon>
        <taxon>Pseudomonadati</taxon>
        <taxon>Pseudomonadota</taxon>
        <taxon>Alphaproteobacteria</taxon>
        <taxon>Caulobacterales</taxon>
        <taxon>Caulobacteraceae</taxon>
        <taxon>Caulobacter</taxon>
    </lineage>
</organism>
<keyword evidence="3" id="KW-1185">Reference proteome</keyword>
<dbReference type="Proteomes" id="UP000639859">
    <property type="component" value="Unassembled WGS sequence"/>
</dbReference>
<dbReference type="RefSeq" id="WP_198576981.1">
    <property type="nucleotide sequence ID" value="NZ_JADWOX010000010.1"/>
</dbReference>